<dbReference type="EMBL" id="MU005573">
    <property type="protein sequence ID" value="KAF2688689.1"/>
    <property type="molecule type" value="Genomic_DNA"/>
</dbReference>
<dbReference type="OrthoDB" id="5413281at2759"/>
<name>A0A6G1JEY3_9PLEO</name>
<evidence type="ECO:0000313" key="2">
    <source>
        <dbReference type="Proteomes" id="UP000799291"/>
    </source>
</evidence>
<dbReference type="Proteomes" id="UP000799291">
    <property type="component" value="Unassembled WGS sequence"/>
</dbReference>
<reference evidence="1" key="1">
    <citation type="journal article" date="2020" name="Stud. Mycol.">
        <title>101 Dothideomycetes genomes: a test case for predicting lifestyles and emergence of pathogens.</title>
        <authorList>
            <person name="Haridas S."/>
            <person name="Albert R."/>
            <person name="Binder M."/>
            <person name="Bloem J."/>
            <person name="Labutti K."/>
            <person name="Salamov A."/>
            <person name="Andreopoulos B."/>
            <person name="Baker S."/>
            <person name="Barry K."/>
            <person name="Bills G."/>
            <person name="Bluhm B."/>
            <person name="Cannon C."/>
            <person name="Castanera R."/>
            <person name="Culley D."/>
            <person name="Daum C."/>
            <person name="Ezra D."/>
            <person name="Gonzalez J."/>
            <person name="Henrissat B."/>
            <person name="Kuo A."/>
            <person name="Liang C."/>
            <person name="Lipzen A."/>
            <person name="Lutzoni F."/>
            <person name="Magnuson J."/>
            <person name="Mondo S."/>
            <person name="Nolan M."/>
            <person name="Ohm R."/>
            <person name="Pangilinan J."/>
            <person name="Park H.-J."/>
            <person name="Ramirez L."/>
            <person name="Alfaro M."/>
            <person name="Sun H."/>
            <person name="Tritt A."/>
            <person name="Yoshinaga Y."/>
            <person name="Zwiers L.-H."/>
            <person name="Turgeon B."/>
            <person name="Goodwin S."/>
            <person name="Spatafora J."/>
            <person name="Crous P."/>
            <person name="Grigoriev I."/>
        </authorList>
    </citation>
    <scope>NUCLEOTIDE SEQUENCE</scope>
    <source>
        <strain evidence="1">CBS 122367</strain>
    </source>
</reference>
<dbReference type="AlphaFoldDB" id="A0A6G1JEY3"/>
<accession>A0A6G1JEY3</accession>
<evidence type="ECO:0000313" key="1">
    <source>
        <dbReference type="EMBL" id="KAF2688689.1"/>
    </source>
</evidence>
<protein>
    <recommendedName>
        <fullName evidence="3">SWIM-type domain-containing protein</fullName>
    </recommendedName>
</protein>
<gene>
    <name evidence="1" type="ORF">K458DRAFT_293639</name>
</gene>
<keyword evidence="2" id="KW-1185">Reference proteome</keyword>
<evidence type="ECO:0008006" key="3">
    <source>
        <dbReference type="Google" id="ProtNLM"/>
    </source>
</evidence>
<proteinExistence type="predicted"/>
<organism evidence="1 2">
    <name type="scientific">Lentithecium fluviatile CBS 122367</name>
    <dbReference type="NCBI Taxonomy" id="1168545"/>
    <lineage>
        <taxon>Eukaryota</taxon>
        <taxon>Fungi</taxon>
        <taxon>Dikarya</taxon>
        <taxon>Ascomycota</taxon>
        <taxon>Pezizomycotina</taxon>
        <taxon>Dothideomycetes</taxon>
        <taxon>Pleosporomycetidae</taxon>
        <taxon>Pleosporales</taxon>
        <taxon>Massarineae</taxon>
        <taxon>Lentitheciaceae</taxon>
        <taxon>Lentithecium</taxon>
    </lineage>
</organism>
<sequence>MPSPDLPTSREFITELLNTLRRLPHASADATNAAATNPLVNTPEPVKKQLLALHVIFPNELLPALDLLDRRLVTRFRICREPDLQLKETAPTKMCAVDSSAPNTALTSAAGQMDSADAEMGDAPHVTEFIGVPPAIEERASGTEERGGTATHQNEAANVDTIYYVRSAQQRSSRYSASYDTIASYEVRPRAWNCSCPAFAFSAFPPIHPEPPVPTYIPTNTNPTSYTAGPGKVAQEGWSFGSMGLGEGTPPVCKHLLACVLAERCAALFGAFVEERNVSVEEAAGWAAGWGD</sequence>